<sequence>MGIHDQKVEILFYFLLKLPYIDVRPAIRSGVKNGNEKMFKKLFQKQTTPAERYLNHLNSVFKKTPLLFKEDSLDEDLPDVTTIVYENIPEKGMITSFTYGLSLGHHPDWRNGRPELTLTVRSDDFAWGRVSGYLANWLRNKCPFSYGNPINFGEKIANDSEMDGFLVFAPSIFRDKSNYENIDIGAGYNIYIKGIYPIYATEIDVISTLGLEKFWKHPKFDLYNIHRERISG</sequence>
<accession>A0A420BH69</accession>
<dbReference type="AlphaFoldDB" id="A0A420BH69"/>
<keyword evidence="3" id="KW-1185">Reference proteome</keyword>
<dbReference type="InterPro" id="IPR020941">
    <property type="entry name" value="SUFU-like_domain"/>
</dbReference>
<organism evidence="2 3">
    <name type="scientific">Sphingobacterium detergens</name>
    <dbReference type="NCBI Taxonomy" id="1145106"/>
    <lineage>
        <taxon>Bacteria</taxon>
        <taxon>Pseudomonadati</taxon>
        <taxon>Bacteroidota</taxon>
        <taxon>Sphingobacteriia</taxon>
        <taxon>Sphingobacteriales</taxon>
        <taxon>Sphingobacteriaceae</taxon>
        <taxon>Sphingobacterium</taxon>
    </lineage>
</organism>
<evidence type="ECO:0000313" key="3">
    <source>
        <dbReference type="Proteomes" id="UP000286246"/>
    </source>
</evidence>
<dbReference type="EMBL" id="RAPY01000001">
    <property type="protein sequence ID" value="RKE56005.1"/>
    <property type="molecule type" value="Genomic_DNA"/>
</dbReference>
<comment type="caution">
    <text evidence="2">The sequence shown here is derived from an EMBL/GenBank/DDBJ whole genome shotgun (WGS) entry which is preliminary data.</text>
</comment>
<dbReference type="Pfam" id="PF05076">
    <property type="entry name" value="SUFU"/>
    <property type="match status" value="1"/>
</dbReference>
<proteinExistence type="predicted"/>
<name>A0A420BH69_SPHD1</name>
<evidence type="ECO:0000259" key="1">
    <source>
        <dbReference type="Pfam" id="PF05076"/>
    </source>
</evidence>
<reference evidence="2 3" key="1">
    <citation type="submission" date="2018-09" db="EMBL/GenBank/DDBJ databases">
        <title>Genomic Encyclopedia of Type Strains, Phase III (KMG-III): the genomes of soil and plant-associated and newly described type strains.</title>
        <authorList>
            <person name="Whitman W."/>
        </authorList>
    </citation>
    <scope>NUCLEOTIDE SEQUENCE [LARGE SCALE GENOMIC DNA]</scope>
    <source>
        <strain evidence="2 3">CECT 7938</strain>
    </source>
</reference>
<gene>
    <name evidence="2" type="ORF">DFQ12_0857</name>
</gene>
<protein>
    <submittedName>
        <fullName evidence="2">Suppressor of fused protein SUFU</fullName>
    </submittedName>
</protein>
<dbReference type="Proteomes" id="UP000286246">
    <property type="component" value="Unassembled WGS sequence"/>
</dbReference>
<feature type="domain" description="Suppressor of fused-like" evidence="1">
    <location>
        <begin position="83"/>
        <end position="227"/>
    </location>
</feature>
<evidence type="ECO:0000313" key="2">
    <source>
        <dbReference type="EMBL" id="RKE56005.1"/>
    </source>
</evidence>
<dbReference type="RefSeq" id="WP_208642431.1">
    <property type="nucleotide sequence ID" value="NZ_RAPY01000001.1"/>
</dbReference>